<feature type="signal peptide" evidence="1">
    <location>
        <begin position="1"/>
        <end position="23"/>
    </location>
</feature>
<gene>
    <name evidence="2" type="ORF">EXIGLDRAFT_762004</name>
</gene>
<evidence type="ECO:0000256" key="1">
    <source>
        <dbReference type="SAM" id="SignalP"/>
    </source>
</evidence>
<organism evidence="2 3">
    <name type="scientific">Exidia glandulosa HHB12029</name>
    <dbReference type="NCBI Taxonomy" id="1314781"/>
    <lineage>
        <taxon>Eukaryota</taxon>
        <taxon>Fungi</taxon>
        <taxon>Dikarya</taxon>
        <taxon>Basidiomycota</taxon>
        <taxon>Agaricomycotina</taxon>
        <taxon>Agaricomycetes</taxon>
        <taxon>Auriculariales</taxon>
        <taxon>Exidiaceae</taxon>
        <taxon>Exidia</taxon>
    </lineage>
</organism>
<feature type="chain" id="PRO_5007871149" description="F-box domain-containing protein" evidence="1">
    <location>
        <begin position="24"/>
        <end position="264"/>
    </location>
</feature>
<dbReference type="InParanoid" id="A0A166BDH9"/>
<dbReference type="OrthoDB" id="3181259at2759"/>
<dbReference type="AlphaFoldDB" id="A0A166BDH9"/>
<name>A0A166BDH9_EXIGL</name>
<dbReference type="EMBL" id="KV425903">
    <property type="protein sequence ID" value="KZW00140.1"/>
    <property type="molecule type" value="Genomic_DNA"/>
</dbReference>
<evidence type="ECO:0000313" key="2">
    <source>
        <dbReference type="EMBL" id="KZW00140.1"/>
    </source>
</evidence>
<dbReference type="Proteomes" id="UP000077266">
    <property type="component" value="Unassembled WGS sequence"/>
</dbReference>
<keyword evidence="1" id="KW-0732">Signal</keyword>
<keyword evidence="3" id="KW-1185">Reference proteome</keyword>
<accession>A0A166BDH9</accession>
<evidence type="ECO:0000313" key="3">
    <source>
        <dbReference type="Proteomes" id="UP000077266"/>
    </source>
</evidence>
<reference evidence="2 3" key="1">
    <citation type="journal article" date="2016" name="Mol. Biol. Evol.">
        <title>Comparative Genomics of Early-Diverging Mushroom-Forming Fungi Provides Insights into the Origins of Lignocellulose Decay Capabilities.</title>
        <authorList>
            <person name="Nagy L.G."/>
            <person name="Riley R."/>
            <person name="Tritt A."/>
            <person name="Adam C."/>
            <person name="Daum C."/>
            <person name="Floudas D."/>
            <person name="Sun H."/>
            <person name="Yadav J.S."/>
            <person name="Pangilinan J."/>
            <person name="Larsson K.H."/>
            <person name="Matsuura K."/>
            <person name="Barry K."/>
            <person name="Labutti K."/>
            <person name="Kuo R."/>
            <person name="Ohm R.A."/>
            <person name="Bhattacharya S.S."/>
            <person name="Shirouzu T."/>
            <person name="Yoshinaga Y."/>
            <person name="Martin F.M."/>
            <person name="Grigoriev I.V."/>
            <person name="Hibbett D.S."/>
        </authorList>
    </citation>
    <scope>NUCLEOTIDE SEQUENCE [LARGE SCALE GENOMIC DNA]</scope>
    <source>
        <strain evidence="2 3">HHB12029</strain>
    </source>
</reference>
<protein>
    <recommendedName>
        <fullName evidence="4">F-box domain-containing protein</fullName>
    </recommendedName>
</protein>
<evidence type="ECO:0008006" key="4">
    <source>
        <dbReference type="Google" id="ProtNLM"/>
    </source>
</evidence>
<proteinExistence type="predicted"/>
<sequence>MTFCASFWRIWLTPLVRLMRVSSRWRNVIVELPVYWRDISLNKLEPATVDFFLLRMRRPSTKSSIRVCITSNPNGSTSRPPVPASVMASVVDHLHHIQLLHIVMPFSYSKDILAALVHSAPLLEELTIRLQIRRASYICDGDGSPYEIPAQELHKIPGKLFAQDAPLLRTVSLTNVFCPEDARVCFALVTKASIDTSLLRIAMPDPFDLFPAARELCLCAYLVDAHGPMYSADSWRNIVALELKGRVPHRPYRSRNRTFDGCLR</sequence>